<gene>
    <name evidence="1" type="ORF">KHLLAP_LOCUS5076</name>
</gene>
<name>A0AAI8VGS0_9PEZI</name>
<comment type="caution">
    <text evidence="1">The sequence shown here is derived from an EMBL/GenBank/DDBJ whole genome shotgun (WGS) entry which is preliminary data.</text>
</comment>
<dbReference type="AlphaFoldDB" id="A0AAI8VGS0"/>
<keyword evidence="2" id="KW-1185">Reference proteome</keyword>
<dbReference type="SUPFAM" id="SSF48403">
    <property type="entry name" value="Ankyrin repeat"/>
    <property type="match status" value="1"/>
</dbReference>
<organism evidence="1 2">
    <name type="scientific">Anthostomella pinea</name>
    <dbReference type="NCBI Taxonomy" id="933095"/>
    <lineage>
        <taxon>Eukaryota</taxon>
        <taxon>Fungi</taxon>
        <taxon>Dikarya</taxon>
        <taxon>Ascomycota</taxon>
        <taxon>Pezizomycotina</taxon>
        <taxon>Sordariomycetes</taxon>
        <taxon>Xylariomycetidae</taxon>
        <taxon>Xylariales</taxon>
        <taxon>Xylariaceae</taxon>
        <taxon>Anthostomella</taxon>
    </lineage>
</organism>
<proteinExistence type="predicted"/>
<dbReference type="EMBL" id="CAUWAG010000006">
    <property type="protein sequence ID" value="CAJ2504608.1"/>
    <property type="molecule type" value="Genomic_DNA"/>
</dbReference>
<dbReference type="Gene3D" id="1.25.40.20">
    <property type="entry name" value="Ankyrin repeat-containing domain"/>
    <property type="match status" value="1"/>
</dbReference>
<dbReference type="Proteomes" id="UP001295740">
    <property type="component" value="Unassembled WGS sequence"/>
</dbReference>
<sequence>MFLYNSSTEQSLRLSRLKHQFIGHVNVVKQLLEKGADYEAKDSNHGQTPLSWAAE</sequence>
<dbReference type="InterPro" id="IPR036770">
    <property type="entry name" value="Ankyrin_rpt-contain_sf"/>
</dbReference>
<evidence type="ECO:0000313" key="1">
    <source>
        <dbReference type="EMBL" id="CAJ2504608.1"/>
    </source>
</evidence>
<dbReference type="InterPro" id="IPR002110">
    <property type="entry name" value="Ankyrin_rpt"/>
</dbReference>
<dbReference type="Pfam" id="PF00023">
    <property type="entry name" value="Ank"/>
    <property type="match status" value="1"/>
</dbReference>
<protein>
    <submittedName>
        <fullName evidence="1">Uu.00g120020.m01.CDS01</fullName>
    </submittedName>
</protein>
<evidence type="ECO:0000313" key="2">
    <source>
        <dbReference type="Proteomes" id="UP001295740"/>
    </source>
</evidence>
<reference evidence="1" key="1">
    <citation type="submission" date="2023-10" db="EMBL/GenBank/DDBJ databases">
        <authorList>
            <person name="Hackl T."/>
        </authorList>
    </citation>
    <scope>NUCLEOTIDE SEQUENCE</scope>
</reference>
<accession>A0AAI8VGS0</accession>